<dbReference type="Proteomes" id="UP000199382">
    <property type="component" value="Unassembled WGS sequence"/>
</dbReference>
<evidence type="ECO:0000313" key="9">
    <source>
        <dbReference type="Proteomes" id="UP000199382"/>
    </source>
</evidence>
<comment type="similarity">
    <text evidence="5">Belongs to the YicC/YloC family.</text>
</comment>
<keyword evidence="9" id="KW-1185">Reference proteome</keyword>
<gene>
    <name evidence="8" type="ORF">SAMN04488026_102325</name>
</gene>
<protein>
    <submittedName>
        <fullName evidence="8">TIGR00255 family protein</fullName>
    </submittedName>
</protein>
<dbReference type="NCBIfam" id="TIGR00255">
    <property type="entry name" value="YicC/YloC family endoribonuclease"/>
    <property type="match status" value="1"/>
</dbReference>
<dbReference type="RefSeq" id="WP_093156230.1">
    <property type="nucleotide sequence ID" value="NZ_FNEK01000023.1"/>
</dbReference>
<evidence type="ECO:0000256" key="5">
    <source>
        <dbReference type="ARBA" id="ARBA00035648"/>
    </source>
</evidence>
<evidence type="ECO:0000259" key="7">
    <source>
        <dbReference type="Pfam" id="PF08340"/>
    </source>
</evidence>
<dbReference type="Pfam" id="PF03755">
    <property type="entry name" value="YicC-like_N"/>
    <property type="match status" value="1"/>
</dbReference>
<keyword evidence="4" id="KW-0378">Hydrolase</keyword>
<comment type="cofactor">
    <cofactor evidence="1">
        <name>a divalent metal cation</name>
        <dbReference type="ChEBI" id="CHEBI:60240"/>
    </cofactor>
</comment>
<dbReference type="STRING" id="571298.SAMN04488026_102325"/>
<evidence type="ECO:0000256" key="4">
    <source>
        <dbReference type="ARBA" id="ARBA00022801"/>
    </source>
</evidence>
<keyword evidence="3" id="KW-0255">Endonuclease</keyword>
<dbReference type="InterPro" id="IPR013551">
    <property type="entry name" value="YicC-like_C"/>
</dbReference>
<accession>A0A1G8W7C8</accession>
<feature type="domain" description="Endoribonuclease YicC-like N-terminal" evidence="6">
    <location>
        <begin position="2"/>
        <end position="159"/>
    </location>
</feature>
<keyword evidence="2" id="KW-0540">Nuclease</keyword>
<feature type="domain" description="Endoribonuclease YicC-like C-terminal" evidence="7">
    <location>
        <begin position="183"/>
        <end position="296"/>
    </location>
</feature>
<proteinExistence type="inferred from homology"/>
<organism evidence="8 9">
    <name type="scientific">Aliiruegeria lutimaris</name>
    <dbReference type="NCBI Taxonomy" id="571298"/>
    <lineage>
        <taxon>Bacteria</taxon>
        <taxon>Pseudomonadati</taxon>
        <taxon>Pseudomonadota</taxon>
        <taxon>Alphaproteobacteria</taxon>
        <taxon>Rhodobacterales</taxon>
        <taxon>Roseobacteraceae</taxon>
        <taxon>Aliiruegeria</taxon>
    </lineage>
</organism>
<dbReference type="PANTHER" id="PTHR30636">
    <property type="entry name" value="UPF0701 PROTEIN YICC"/>
    <property type="match status" value="1"/>
</dbReference>
<dbReference type="EMBL" id="FNEK01000023">
    <property type="protein sequence ID" value="SDJ73645.1"/>
    <property type="molecule type" value="Genomic_DNA"/>
</dbReference>
<dbReference type="Pfam" id="PF08340">
    <property type="entry name" value="YicC-like_C"/>
    <property type="match status" value="1"/>
</dbReference>
<dbReference type="OrthoDB" id="9771229at2"/>
<dbReference type="InterPro" id="IPR013527">
    <property type="entry name" value="YicC-like_N"/>
</dbReference>
<evidence type="ECO:0000256" key="2">
    <source>
        <dbReference type="ARBA" id="ARBA00022722"/>
    </source>
</evidence>
<sequence>MVNSMTGFAARNGQSGEYGWSWDLRSLNSKGMDLRLRVPDWVEGLETALRGRIGRDVKRGSLAIGLRVSRDQPEGALNIDPAGLQQALQALGQIAEAAAAAGVVVAPASTAEILSMKAVQAQGVQATDTAPLKSALMEDFEELLHSFLRMRAREGAALRELLLGQLDQIAKLRKDAVACLDARAENAARALRDALQRVMEGVESTDEARVAQELAILAVKSDITEELDRLGAHVDAARELLVEEGPVGRKLEFLTQEFNREANTLCSKSQDVALTRIGLDLKAVIDQMREQVQNVE</sequence>
<name>A0A1G8W7C8_9RHOB</name>
<evidence type="ECO:0000256" key="3">
    <source>
        <dbReference type="ARBA" id="ARBA00022759"/>
    </source>
</evidence>
<reference evidence="8 9" key="1">
    <citation type="submission" date="2016-10" db="EMBL/GenBank/DDBJ databases">
        <authorList>
            <person name="de Groot N.N."/>
        </authorList>
    </citation>
    <scope>NUCLEOTIDE SEQUENCE [LARGE SCALE GENOMIC DNA]</scope>
    <source>
        <strain evidence="8 9">DSM 25294</strain>
    </source>
</reference>
<dbReference type="GO" id="GO:0004521">
    <property type="term" value="F:RNA endonuclease activity"/>
    <property type="evidence" value="ECO:0007669"/>
    <property type="project" value="InterPro"/>
</dbReference>
<evidence type="ECO:0000256" key="1">
    <source>
        <dbReference type="ARBA" id="ARBA00001968"/>
    </source>
</evidence>
<dbReference type="AlphaFoldDB" id="A0A1G8W7C8"/>
<dbReference type="GO" id="GO:0016787">
    <property type="term" value="F:hydrolase activity"/>
    <property type="evidence" value="ECO:0007669"/>
    <property type="project" value="UniProtKB-KW"/>
</dbReference>
<evidence type="ECO:0000313" key="8">
    <source>
        <dbReference type="EMBL" id="SDJ73645.1"/>
    </source>
</evidence>
<dbReference type="PANTHER" id="PTHR30636:SF3">
    <property type="entry name" value="UPF0701 PROTEIN YICC"/>
    <property type="match status" value="1"/>
</dbReference>
<evidence type="ECO:0000259" key="6">
    <source>
        <dbReference type="Pfam" id="PF03755"/>
    </source>
</evidence>
<dbReference type="InterPro" id="IPR005229">
    <property type="entry name" value="YicC/YloC-like"/>
</dbReference>